<dbReference type="Pfam" id="PF00128">
    <property type="entry name" value="Alpha-amylase"/>
    <property type="match status" value="1"/>
</dbReference>
<evidence type="ECO:0000313" key="5">
    <source>
        <dbReference type="Proteomes" id="UP000824105"/>
    </source>
</evidence>
<name>A0A9D2FKH6_9FIRM</name>
<dbReference type="PANTHER" id="PTHR10357:SF210">
    <property type="entry name" value="MALTODEXTRIN GLUCOSIDASE"/>
    <property type="match status" value="1"/>
</dbReference>
<accession>A0A9D2FKH6</accession>
<dbReference type="InterPro" id="IPR045857">
    <property type="entry name" value="O16G_dom_2"/>
</dbReference>
<dbReference type="AlphaFoldDB" id="A0A9D2FKH6"/>
<protein>
    <submittedName>
        <fullName evidence="4">Glycoside hydrolase family 13 protein</fullName>
    </submittedName>
</protein>
<dbReference type="SUPFAM" id="SSF51445">
    <property type="entry name" value="(Trans)glycosidases"/>
    <property type="match status" value="1"/>
</dbReference>
<evidence type="ECO:0000256" key="2">
    <source>
        <dbReference type="ARBA" id="ARBA00023295"/>
    </source>
</evidence>
<proteinExistence type="predicted"/>
<dbReference type="InterPro" id="IPR006047">
    <property type="entry name" value="GH13_cat_dom"/>
</dbReference>
<dbReference type="Gene3D" id="3.90.400.10">
    <property type="entry name" value="Oligo-1,6-glucosidase, Domain 2"/>
    <property type="match status" value="1"/>
</dbReference>
<reference evidence="4" key="1">
    <citation type="journal article" date="2021" name="PeerJ">
        <title>Extensive microbial diversity within the chicken gut microbiome revealed by metagenomics and culture.</title>
        <authorList>
            <person name="Gilroy R."/>
            <person name="Ravi A."/>
            <person name="Getino M."/>
            <person name="Pursley I."/>
            <person name="Horton D.L."/>
            <person name="Alikhan N.F."/>
            <person name="Baker D."/>
            <person name="Gharbi K."/>
            <person name="Hall N."/>
            <person name="Watson M."/>
            <person name="Adriaenssens E.M."/>
            <person name="Foster-Nyarko E."/>
            <person name="Jarju S."/>
            <person name="Secka A."/>
            <person name="Antonio M."/>
            <person name="Oren A."/>
            <person name="Chaudhuri R.R."/>
            <person name="La Ragione R."/>
            <person name="Hildebrand F."/>
            <person name="Pallen M.J."/>
        </authorList>
    </citation>
    <scope>NUCLEOTIDE SEQUENCE</scope>
    <source>
        <strain evidence="4">CHK188-11489</strain>
    </source>
</reference>
<dbReference type="EMBL" id="DXBF01000051">
    <property type="protein sequence ID" value="HIZ62221.1"/>
    <property type="molecule type" value="Genomic_DNA"/>
</dbReference>
<organism evidence="4 5">
    <name type="scientific">Candidatus Gemmiger avistercoris</name>
    <dbReference type="NCBI Taxonomy" id="2838606"/>
    <lineage>
        <taxon>Bacteria</taxon>
        <taxon>Bacillati</taxon>
        <taxon>Bacillota</taxon>
        <taxon>Clostridia</taxon>
        <taxon>Eubacteriales</taxon>
        <taxon>Gemmiger</taxon>
    </lineage>
</organism>
<keyword evidence="2" id="KW-0326">Glycosidase</keyword>
<evidence type="ECO:0000259" key="3">
    <source>
        <dbReference type="SMART" id="SM00642"/>
    </source>
</evidence>
<reference evidence="4" key="2">
    <citation type="submission" date="2021-04" db="EMBL/GenBank/DDBJ databases">
        <authorList>
            <person name="Gilroy R."/>
        </authorList>
    </citation>
    <scope>NUCLEOTIDE SEQUENCE</scope>
    <source>
        <strain evidence="4">CHK188-11489</strain>
    </source>
</reference>
<dbReference type="Gene3D" id="3.20.20.80">
    <property type="entry name" value="Glycosidases"/>
    <property type="match status" value="1"/>
</dbReference>
<dbReference type="SMART" id="SM00642">
    <property type="entry name" value="Aamy"/>
    <property type="match status" value="1"/>
</dbReference>
<gene>
    <name evidence="4" type="ORF">H9724_05575</name>
</gene>
<dbReference type="GO" id="GO:0005975">
    <property type="term" value="P:carbohydrate metabolic process"/>
    <property type="evidence" value="ECO:0007669"/>
    <property type="project" value="InterPro"/>
</dbReference>
<keyword evidence="1 4" id="KW-0378">Hydrolase</keyword>
<feature type="domain" description="Glycosyl hydrolase family 13 catalytic" evidence="3">
    <location>
        <begin position="134"/>
        <end position="539"/>
    </location>
</feature>
<sequence>MPHTYFNSLDPACKTPFGAIPAGQEVTFRLTVPEELGYVDPHLVLTKDREDPVHYRMNFDGQTPKVNHFTFTIAPTTSGLYFYYFDLYTDFRKIYRGAGGEGVLSWTGGDCWQLTVYEPEFATPDWFRSGTMYQIFPDRFCEGVPNKPMPFADRIYRADKTGEPYFWSNEQDDGYLNMDYYGGDFAGIRQKLPYLRDLGVTCIYLNPIFEAHANHRYNTANYLKADPLLGTNEDFAALCAAAAKEGIRIILDGVFSHTGSDSLYFNREGRYGPGGAYRDRHSAYRSWYDFDSGYPSGYRCWWGFDTLPEVREDSPSYEDFVCGEGGVIDTWLNLGASGFRLDVADELPDSFIEKIRQAVKAHGADKLLIGEVWEDATTKEAYGRRRTYLRGRGLDAVMNYPFRNAVLGYLSGESVASVCEQIMTICEHYPPPALNCLMNFLSTHDTERALTVIAGEPANGRDRYWQSGRRVPPGRVDEGLRKMLLGYAMIYTLPGVPCIYYGDEIGMQGYRDPFNRAFFDWNSTEERLRGPLRNLARLRRTCDAFDGGRMEIVRAEGDVLHYRRVGKNQTAEIIFNRGPHLLAETAFGKSTEVNPGGFTVLVEDNAPEHVGYYSIY</sequence>
<dbReference type="GO" id="GO:0016798">
    <property type="term" value="F:hydrolase activity, acting on glycosyl bonds"/>
    <property type="evidence" value="ECO:0007669"/>
    <property type="project" value="UniProtKB-KW"/>
</dbReference>
<dbReference type="Proteomes" id="UP000824105">
    <property type="component" value="Unassembled WGS sequence"/>
</dbReference>
<evidence type="ECO:0000256" key="1">
    <source>
        <dbReference type="ARBA" id="ARBA00022801"/>
    </source>
</evidence>
<comment type="caution">
    <text evidence="4">The sequence shown here is derived from an EMBL/GenBank/DDBJ whole genome shotgun (WGS) entry which is preliminary data.</text>
</comment>
<dbReference type="PANTHER" id="PTHR10357">
    <property type="entry name" value="ALPHA-AMYLASE FAMILY MEMBER"/>
    <property type="match status" value="1"/>
</dbReference>
<dbReference type="InterPro" id="IPR017853">
    <property type="entry name" value="GH"/>
</dbReference>
<dbReference type="CDD" id="cd11338">
    <property type="entry name" value="AmyAc_CMD"/>
    <property type="match status" value="1"/>
</dbReference>
<evidence type="ECO:0000313" key="4">
    <source>
        <dbReference type="EMBL" id="HIZ62221.1"/>
    </source>
</evidence>